<dbReference type="Proteomes" id="UP001600943">
    <property type="component" value="Unassembled WGS sequence"/>
</dbReference>
<reference evidence="1 2" key="1">
    <citation type="submission" date="2024-04" db="EMBL/GenBank/DDBJ databases">
        <title>Defined microbial consortia suppress multidrug-resistant proinflammatory Enterobacteriaceae via ecological control.</title>
        <authorList>
            <person name="Furuichi M."/>
            <person name="Kawaguchi T."/>
            <person name="Pust M."/>
            <person name="Yasuma K."/>
            <person name="Plichta D."/>
            <person name="Hasegawa N."/>
            <person name="Ohya T."/>
            <person name="Bhattarai S."/>
            <person name="Sasajima S."/>
            <person name="Aoto Y."/>
            <person name="Tuganbaev T."/>
            <person name="Yaginuma M."/>
            <person name="Ueda M."/>
            <person name="Okahashi N."/>
            <person name="Amafuji K."/>
            <person name="Kiridooshi Y."/>
            <person name="Sugita K."/>
            <person name="Strazar M."/>
            <person name="Skelly A."/>
            <person name="Suda W."/>
            <person name="Hattori M."/>
            <person name="Nakamoto N."/>
            <person name="Caballero S."/>
            <person name="Norman J."/>
            <person name="Olle B."/>
            <person name="Tanoue T."/>
            <person name="Arita M."/>
            <person name="Bucci V."/>
            <person name="Atarashi K."/>
            <person name="Xavier R."/>
            <person name="Honda K."/>
        </authorList>
    </citation>
    <scope>NUCLEOTIDE SEQUENCE [LARGE SCALE GENOMIC DNA]</scope>
    <source>
        <strain evidence="2">k04-0078-D8-1</strain>
    </source>
</reference>
<proteinExistence type="predicted"/>
<dbReference type="EMBL" id="BAABYW010000001">
    <property type="protein sequence ID" value="GAA6410796.1"/>
    <property type="molecule type" value="Genomic_DNA"/>
</dbReference>
<comment type="caution">
    <text evidence="1">The sequence shown here is derived from an EMBL/GenBank/DDBJ whole genome shotgun (WGS) entry which is preliminary data.</text>
</comment>
<accession>A0ABQ0BH70</accession>
<sequence>MPHICASRSVLLDTECTVTLFPVNENCRMAVGHGMIKIRKQQKGGNTYEKVDGKNKPVEI</sequence>
<keyword evidence="2" id="KW-1185">Reference proteome</keyword>
<organism evidence="1 2">
    <name type="scientific">Blautia hominis</name>
    <dbReference type="NCBI Taxonomy" id="2025493"/>
    <lineage>
        <taxon>Bacteria</taxon>
        <taxon>Bacillati</taxon>
        <taxon>Bacillota</taxon>
        <taxon>Clostridia</taxon>
        <taxon>Lachnospirales</taxon>
        <taxon>Lachnospiraceae</taxon>
        <taxon>Blautia</taxon>
    </lineage>
</organism>
<protein>
    <submittedName>
        <fullName evidence="1">Uncharacterized protein</fullName>
    </submittedName>
</protein>
<evidence type="ECO:0000313" key="2">
    <source>
        <dbReference type="Proteomes" id="UP001600943"/>
    </source>
</evidence>
<gene>
    <name evidence="1" type="ORF">K040078D81_49130</name>
</gene>
<evidence type="ECO:0000313" key="1">
    <source>
        <dbReference type="EMBL" id="GAA6410796.1"/>
    </source>
</evidence>
<name>A0ABQ0BH70_9FIRM</name>